<dbReference type="Proteomes" id="UP000190166">
    <property type="component" value="Unassembled WGS sequence"/>
</dbReference>
<evidence type="ECO:0000313" key="2">
    <source>
        <dbReference type="EMBL" id="SKD01814.1"/>
    </source>
</evidence>
<dbReference type="CDD" id="cd00093">
    <property type="entry name" value="HTH_XRE"/>
    <property type="match status" value="1"/>
</dbReference>
<reference evidence="2 3" key="1">
    <citation type="submission" date="2017-02" db="EMBL/GenBank/DDBJ databases">
        <authorList>
            <person name="Peterson S.W."/>
        </authorList>
    </citation>
    <scope>NUCLEOTIDE SEQUENCE [LARGE SCALE GENOMIC DNA]</scope>
    <source>
        <strain evidence="2 3">DSM 18108</strain>
    </source>
</reference>
<dbReference type="InterPro" id="IPR010982">
    <property type="entry name" value="Lambda_DNA-bd_dom_sf"/>
</dbReference>
<dbReference type="RefSeq" id="WP_079469494.1">
    <property type="nucleotide sequence ID" value="NZ_FUZZ01000001.1"/>
</dbReference>
<accession>A0A1T5NMT9</accession>
<dbReference type="AlphaFoldDB" id="A0A1T5NMT9"/>
<dbReference type="Gene3D" id="1.10.260.40">
    <property type="entry name" value="lambda repressor-like DNA-binding domains"/>
    <property type="match status" value="1"/>
</dbReference>
<dbReference type="InterPro" id="IPR001387">
    <property type="entry name" value="Cro/C1-type_HTH"/>
</dbReference>
<proteinExistence type="predicted"/>
<keyword evidence="3" id="KW-1185">Reference proteome</keyword>
<feature type="domain" description="HTH cro/C1-type" evidence="1">
    <location>
        <begin position="9"/>
        <end position="32"/>
    </location>
</feature>
<protein>
    <recommendedName>
        <fullName evidence="1">HTH cro/C1-type domain-containing protein</fullName>
    </recommendedName>
</protein>
<dbReference type="GO" id="GO:0003677">
    <property type="term" value="F:DNA binding"/>
    <property type="evidence" value="ECO:0007669"/>
    <property type="project" value="InterPro"/>
</dbReference>
<dbReference type="SUPFAM" id="SSF47413">
    <property type="entry name" value="lambda repressor-like DNA-binding domains"/>
    <property type="match status" value="1"/>
</dbReference>
<dbReference type="EMBL" id="FUZZ01000001">
    <property type="protein sequence ID" value="SKD01814.1"/>
    <property type="molecule type" value="Genomic_DNA"/>
</dbReference>
<name>A0A1T5NMT9_9BACT</name>
<evidence type="ECO:0000259" key="1">
    <source>
        <dbReference type="PROSITE" id="PS50943"/>
    </source>
</evidence>
<organism evidence="2 3">
    <name type="scientific">Chitinophaga ginsengisegetis</name>
    <dbReference type="NCBI Taxonomy" id="393003"/>
    <lineage>
        <taxon>Bacteria</taxon>
        <taxon>Pseudomonadati</taxon>
        <taxon>Bacteroidota</taxon>
        <taxon>Chitinophagia</taxon>
        <taxon>Chitinophagales</taxon>
        <taxon>Chitinophagaceae</taxon>
        <taxon>Chitinophaga</taxon>
    </lineage>
</organism>
<sequence>MLLYNKRAIKIIRKSLKLTQQEMGNLLGVSRACFVTYENGRSKGKRNFFFERMLTEFGIDLRQPEDLRRIVFTDTSKIAQPVYQYLSELEIEEE</sequence>
<gene>
    <name evidence="2" type="ORF">SAMN05660461_2309</name>
</gene>
<evidence type="ECO:0000313" key="3">
    <source>
        <dbReference type="Proteomes" id="UP000190166"/>
    </source>
</evidence>
<dbReference type="PROSITE" id="PS50943">
    <property type="entry name" value="HTH_CROC1"/>
    <property type="match status" value="1"/>
</dbReference>